<feature type="chain" id="PRO_5042981366" evidence="1">
    <location>
        <begin position="34"/>
        <end position="200"/>
    </location>
</feature>
<comment type="caution">
    <text evidence="2">The sequence shown here is derived from an EMBL/GenBank/DDBJ whole genome shotgun (WGS) entry which is preliminary data.</text>
</comment>
<dbReference type="EMBL" id="JBBCAQ010000034">
    <property type="protein sequence ID" value="KAK7579942.1"/>
    <property type="molecule type" value="Genomic_DNA"/>
</dbReference>
<proteinExistence type="predicted"/>
<name>A0AAN9Y0K5_9HEMI</name>
<dbReference type="Proteomes" id="UP001367676">
    <property type="component" value="Unassembled WGS sequence"/>
</dbReference>
<evidence type="ECO:0000256" key="1">
    <source>
        <dbReference type="SAM" id="SignalP"/>
    </source>
</evidence>
<evidence type="ECO:0000313" key="3">
    <source>
        <dbReference type="Proteomes" id="UP001367676"/>
    </source>
</evidence>
<feature type="signal peptide" evidence="1">
    <location>
        <begin position="1"/>
        <end position="33"/>
    </location>
</feature>
<evidence type="ECO:0000313" key="2">
    <source>
        <dbReference type="EMBL" id="KAK7579942.1"/>
    </source>
</evidence>
<keyword evidence="3" id="KW-1185">Reference proteome</keyword>
<accession>A0AAN9Y0K5</accession>
<sequence length="200" mass="21464">MLTPAMPASSDHFRRISYTILLLLLLSATSTLASILQSSFLTASGNPIPSICGLSVKNVVEIADVVFTGKVDSMVVDSQGLIDQVAIVRVKRILRSNPKYEGPEGIVSGNRVAAALSERFFDSAAIALPNCSHPDALYAVRIRDTKIFCARVSGRSGLAGSHHLHGNKPLFPFQLLAISLPVNLQILEQFAALEGEVLIK</sequence>
<protein>
    <submittedName>
        <fullName evidence="2">Uncharacterized protein</fullName>
    </submittedName>
</protein>
<keyword evidence="1" id="KW-0732">Signal</keyword>
<reference evidence="2 3" key="1">
    <citation type="submission" date="2024-03" db="EMBL/GenBank/DDBJ databases">
        <title>Adaptation during the transition from Ophiocordyceps entomopathogen to insect associate is accompanied by gene loss and intensified selection.</title>
        <authorList>
            <person name="Ward C.M."/>
            <person name="Onetto C.A."/>
            <person name="Borneman A.R."/>
        </authorList>
    </citation>
    <scope>NUCLEOTIDE SEQUENCE [LARGE SCALE GENOMIC DNA]</scope>
    <source>
        <strain evidence="2">AWRI1</strain>
        <tissue evidence="2">Single Adult Female</tissue>
    </source>
</reference>
<organism evidence="2 3">
    <name type="scientific">Parthenolecanium corni</name>
    <dbReference type="NCBI Taxonomy" id="536013"/>
    <lineage>
        <taxon>Eukaryota</taxon>
        <taxon>Metazoa</taxon>
        <taxon>Ecdysozoa</taxon>
        <taxon>Arthropoda</taxon>
        <taxon>Hexapoda</taxon>
        <taxon>Insecta</taxon>
        <taxon>Pterygota</taxon>
        <taxon>Neoptera</taxon>
        <taxon>Paraneoptera</taxon>
        <taxon>Hemiptera</taxon>
        <taxon>Sternorrhyncha</taxon>
        <taxon>Coccoidea</taxon>
        <taxon>Coccidae</taxon>
        <taxon>Parthenolecanium</taxon>
    </lineage>
</organism>
<dbReference type="AlphaFoldDB" id="A0AAN9Y0K5"/>
<gene>
    <name evidence="2" type="ORF">V9T40_000571</name>
</gene>